<feature type="transmembrane region" description="Helical" evidence="10">
    <location>
        <begin position="91"/>
        <end position="112"/>
    </location>
</feature>
<dbReference type="GO" id="GO:0001594">
    <property type="term" value="F:trace-amine receptor activity"/>
    <property type="evidence" value="ECO:0007669"/>
    <property type="project" value="TreeGrafter"/>
</dbReference>
<dbReference type="PRINTS" id="PR00237">
    <property type="entry name" value="GPCRRHODOPSN"/>
</dbReference>
<dbReference type="InterPro" id="IPR050569">
    <property type="entry name" value="TAAR"/>
</dbReference>
<dbReference type="PANTHER" id="PTHR24249:SF381">
    <property type="entry name" value="TRACE AMINE ASSOCIATED RECEPTOR 19P-RELATED"/>
    <property type="match status" value="1"/>
</dbReference>
<keyword evidence="3 9" id="KW-0812">Transmembrane</keyword>
<keyword evidence="2" id="KW-1003">Cell membrane</keyword>
<evidence type="ECO:0000256" key="10">
    <source>
        <dbReference type="SAM" id="Phobius"/>
    </source>
</evidence>
<reference evidence="12" key="1">
    <citation type="submission" date="2025-08" db="UniProtKB">
        <authorList>
            <consortium name="Ensembl"/>
        </authorList>
    </citation>
    <scope>IDENTIFICATION</scope>
</reference>
<evidence type="ECO:0000256" key="5">
    <source>
        <dbReference type="ARBA" id="ARBA00023040"/>
    </source>
</evidence>
<accession>A0A8C6U412</accession>
<evidence type="ECO:0000313" key="13">
    <source>
        <dbReference type="Proteomes" id="UP000694523"/>
    </source>
</evidence>
<dbReference type="Ensembl" id="ENSNMLT00000035274.1">
    <property type="protein sequence ID" value="ENSNMLP00000031644.1"/>
    <property type="gene ID" value="ENSNMLG00000019854.1"/>
</dbReference>
<evidence type="ECO:0000259" key="11">
    <source>
        <dbReference type="PROSITE" id="PS50262"/>
    </source>
</evidence>
<feature type="transmembrane region" description="Helical" evidence="10">
    <location>
        <begin position="54"/>
        <end position="71"/>
    </location>
</feature>
<feature type="transmembrane region" description="Helical" evidence="10">
    <location>
        <begin position="234"/>
        <end position="254"/>
    </location>
</feature>
<keyword evidence="5 9" id="KW-0297">G-protein coupled receptor</keyword>
<feature type="transmembrane region" description="Helical" evidence="10">
    <location>
        <begin position="274"/>
        <end position="294"/>
    </location>
</feature>
<keyword evidence="6 10" id="KW-0472">Membrane</keyword>
<evidence type="ECO:0000256" key="9">
    <source>
        <dbReference type="RuleBase" id="RU000688"/>
    </source>
</evidence>
<dbReference type="PROSITE" id="PS00237">
    <property type="entry name" value="G_PROTEIN_RECEP_F1_1"/>
    <property type="match status" value="1"/>
</dbReference>
<evidence type="ECO:0000256" key="1">
    <source>
        <dbReference type="ARBA" id="ARBA00004651"/>
    </source>
</evidence>
<evidence type="ECO:0000256" key="7">
    <source>
        <dbReference type="ARBA" id="ARBA00023170"/>
    </source>
</evidence>
<feature type="domain" description="G-protein coupled receptors family 1 profile" evidence="11">
    <location>
        <begin position="34"/>
        <end position="287"/>
    </location>
</feature>
<protein>
    <recommendedName>
        <fullName evidence="11">G-protein coupled receptors family 1 profile domain-containing protein</fullName>
    </recommendedName>
</protein>
<dbReference type="SMART" id="SM01381">
    <property type="entry name" value="7TM_GPCR_Srsx"/>
    <property type="match status" value="1"/>
</dbReference>
<evidence type="ECO:0000256" key="3">
    <source>
        <dbReference type="ARBA" id="ARBA00022692"/>
    </source>
</evidence>
<organism evidence="12 13">
    <name type="scientific">Neogobius melanostomus</name>
    <name type="common">round goby</name>
    <dbReference type="NCBI Taxonomy" id="47308"/>
    <lineage>
        <taxon>Eukaryota</taxon>
        <taxon>Metazoa</taxon>
        <taxon>Chordata</taxon>
        <taxon>Craniata</taxon>
        <taxon>Vertebrata</taxon>
        <taxon>Euteleostomi</taxon>
        <taxon>Actinopterygii</taxon>
        <taxon>Neopterygii</taxon>
        <taxon>Teleostei</taxon>
        <taxon>Neoteleostei</taxon>
        <taxon>Acanthomorphata</taxon>
        <taxon>Gobiaria</taxon>
        <taxon>Gobiiformes</taxon>
        <taxon>Gobioidei</taxon>
        <taxon>Gobiidae</taxon>
        <taxon>Benthophilinae</taxon>
        <taxon>Neogobiini</taxon>
        <taxon>Neogobius</taxon>
    </lineage>
</organism>
<dbReference type="InterPro" id="IPR017452">
    <property type="entry name" value="GPCR_Rhodpsn_7TM"/>
</dbReference>
<feature type="transmembrane region" description="Helical" evidence="10">
    <location>
        <begin position="133"/>
        <end position="152"/>
    </location>
</feature>
<dbReference type="Gene3D" id="1.20.1070.10">
    <property type="entry name" value="Rhodopsin 7-helix transmembrane proteins"/>
    <property type="match status" value="1"/>
</dbReference>
<evidence type="ECO:0000256" key="4">
    <source>
        <dbReference type="ARBA" id="ARBA00022989"/>
    </source>
</evidence>
<comment type="similarity">
    <text evidence="9">Belongs to the G-protein coupled receptor 1 family.</text>
</comment>
<evidence type="ECO:0000256" key="8">
    <source>
        <dbReference type="ARBA" id="ARBA00023224"/>
    </source>
</evidence>
<dbReference type="Proteomes" id="UP000694523">
    <property type="component" value="Unplaced"/>
</dbReference>
<keyword evidence="13" id="KW-1185">Reference proteome</keyword>
<reference evidence="12" key="2">
    <citation type="submission" date="2025-09" db="UniProtKB">
        <authorList>
            <consortium name="Ensembl"/>
        </authorList>
    </citation>
    <scope>IDENTIFICATION</scope>
</reference>
<keyword evidence="8 9" id="KW-0807">Transducer</keyword>
<dbReference type="CDD" id="cd15055">
    <property type="entry name" value="7tmA_TAARs"/>
    <property type="match status" value="1"/>
</dbReference>
<evidence type="ECO:0000313" key="12">
    <source>
        <dbReference type="Ensembl" id="ENSNMLP00000031644.1"/>
    </source>
</evidence>
<dbReference type="InterPro" id="IPR000276">
    <property type="entry name" value="GPCR_Rhodpsn"/>
</dbReference>
<dbReference type="AlphaFoldDB" id="A0A8C6U412"/>
<dbReference type="GO" id="GO:0005886">
    <property type="term" value="C:plasma membrane"/>
    <property type="evidence" value="ECO:0007669"/>
    <property type="project" value="UniProtKB-SubCell"/>
</dbReference>
<dbReference type="PROSITE" id="PS50262">
    <property type="entry name" value="G_PROTEIN_RECEP_F1_2"/>
    <property type="match status" value="1"/>
</dbReference>
<name>A0A8C6U412_9GOBI</name>
<sequence length="317" mass="35735">QKNTCLNYMTLRPELEATLIYCLLSTITILSVVLNLLVIISIYHFRQLQTCTNLLLLSLAVADFLVSSVQMPFQIFHYRGCWFLGDLACVVYYYSAFLVVSASVGNMVLISIDRYVAICDPLFYTTKITIRRVKGCIGLCWLFSTVHASWILREMLRQPDMYNTCIGECVLVVNYAEGIVDIIATFVAPFTVITVLYLKVFAVAVFQARAMRSHVGSLALPRSGTMAKKSELKAAKTLGVLVTVFILFSCPYYVFSVAVESSQIGASSGDIELWLVYFNSCVNPIIYTFSYPWFRKSIKRILTLQILQPNSRDSNIL</sequence>
<proteinExistence type="inferred from homology"/>
<dbReference type="PANTHER" id="PTHR24249">
    <property type="entry name" value="HISTAMINE RECEPTOR-RELATED G-PROTEIN COUPLED RECEPTOR"/>
    <property type="match status" value="1"/>
</dbReference>
<evidence type="ECO:0000256" key="2">
    <source>
        <dbReference type="ARBA" id="ARBA00022475"/>
    </source>
</evidence>
<keyword evidence="4 10" id="KW-1133">Transmembrane helix</keyword>
<feature type="transmembrane region" description="Helical" evidence="10">
    <location>
        <begin position="18"/>
        <end position="42"/>
    </location>
</feature>
<feature type="transmembrane region" description="Helical" evidence="10">
    <location>
        <begin position="182"/>
        <end position="206"/>
    </location>
</feature>
<dbReference type="Pfam" id="PF00001">
    <property type="entry name" value="7tm_1"/>
    <property type="match status" value="1"/>
</dbReference>
<comment type="subcellular location">
    <subcellularLocation>
        <location evidence="1">Cell membrane</location>
        <topology evidence="1">Multi-pass membrane protein</topology>
    </subcellularLocation>
</comment>
<keyword evidence="7 9" id="KW-0675">Receptor</keyword>
<evidence type="ECO:0000256" key="6">
    <source>
        <dbReference type="ARBA" id="ARBA00023136"/>
    </source>
</evidence>
<dbReference type="SUPFAM" id="SSF81321">
    <property type="entry name" value="Family A G protein-coupled receptor-like"/>
    <property type="match status" value="1"/>
</dbReference>